<feature type="domain" description="Smf/DprA SLOG" evidence="2">
    <location>
        <begin position="80"/>
        <end position="288"/>
    </location>
</feature>
<dbReference type="PANTHER" id="PTHR43022">
    <property type="entry name" value="PROTEIN SMF"/>
    <property type="match status" value="1"/>
</dbReference>
<dbReference type="GO" id="GO:0009294">
    <property type="term" value="P:DNA-mediated transformation"/>
    <property type="evidence" value="ECO:0007669"/>
    <property type="project" value="InterPro"/>
</dbReference>
<reference evidence="4" key="1">
    <citation type="submission" date="2016-10" db="EMBL/GenBank/DDBJ databases">
        <authorList>
            <person name="Varghese N."/>
            <person name="Submissions S."/>
        </authorList>
    </citation>
    <scope>NUCLEOTIDE SEQUENCE [LARGE SCALE GENOMIC DNA]</scope>
    <source>
        <strain evidence="4">CGMCC 1.3566</strain>
    </source>
</reference>
<dbReference type="NCBIfam" id="TIGR00732">
    <property type="entry name" value="dprA"/>
    <property type="match status" value="1"/>
</dbReference>
<dbReference type="AlphaFoldDB" id="A0A1I0HH95"/>
<gene>
    <name evidence="3" type="ORF">SAMN05421676_1097</name>
</gene>
<sequence length="309" mass="34720">MVSEKELKLSHLLRVRGLGRTRIRYLLESNAPLSSVYKFSLNELQALLKLPPSKAQVAYHDLHSSRLKKAVEKDLKCYPIISIENPFYPTSLKMIPDPPLLLFAKGNINYLNHEPKLSVVGTRAYSHEAKAKTNHLLKPIIEKDWLIVSGMAKGIDSFAHKAAIASQGKTIAVLGFGFQHIYPKENIHLMNTLEQEHLLLSEYPPGQSPKPWHFPERNRIISGLSFGSLVVEAKERSGTFITAEQALEQGREVFVVPGSILLPQTKGCHRLIQEGAHLIHDAEDLIEARKDYEKRSMSPEISTKNPGLM</sequence>
<organism evidence="3 4">
    <name type="scientific">Salinibacillus kushneri</name>
    <dbReference type="NCBI Taxonomy" id="237682"/>
    <lineage>
        <taxon>Bacteria</taxon>
        <taxon>Bacillati</taxon>
        <taxon>Bacillota</taxon>
        <taxon>Bacilli</taxon>
        <taxon>Bacillales</taxon>
        <taxon>Bacillaceae</taxon>
        <taxon>Salinibacillus</taxon>
    </lineage>
</organism>
<dbReference type="SUPFAM" id="SSF102405">
    <property type="entry name" value="MCP/YpsA-like"/>
    <property type="match status" value="1"/>
</dbReference>
<dbReference type="InterPro" id="IPR010994">
    <property type="entry name" value="RuvA_2-like"/>
</dbReference>
<name>A0A1I0HH95_9BACI</name>
<dbReference type="EMBL" id="FOHJ01000009">
    <property type="protein sequence ID" value="SET83258.1"/>
    <property type="molecule type" value="Genomic_DNA"/>
</dbReference>
<keyword evidence="4" id="KW-1185">Reference proteome</keyword>
<dbReference type="PANTHER" id="PTHR43022:SF1">
    <property type="entry name" value="PROTEIN SMF"/>
    <property type="match status" value="1"/>
</dbReference>
<dbReference type="Gene3D" id="3.40.50.450">
    <property type="match status" value="1"/>
</dbReference>
<evidence type="ECO:0000256" key="1">
    <source>
        <dbReference type="ARBA" id="ARBA00006525"/>
    </source>
</evidence>
<dbReference type="SUPFAM" id="SSF47781">
    <property type="entry name" value="RuvA domain 2-like"/>
    <property type="match status" value="1"/>
</dbReference>
<comment type="similarity">
    <text evidence="1">Belongs to the DprA/Smf family.</text>
</comment>
<dbReference type="InterPro" id="IPR057666">
    <property type="entry name" value="DrpA_SLOG"/>
</dbReference>
<evidence type="ECO:0000313" key="3">
    <source>
        <dbReference type="EMBL" id="SET83258.1"/>
    </source>
</evidence>
<dbReference type="Proteomes" id="UP000199095">
    <property type="component" value="Unassembled WGS sequence"/>
</dbReference>
<dbReference type="OrthoDB" id="9785707at2"/>
<proteinExistence type="inferred from homology"/>
<dbReference type="InterPro" id="IPR003488">
    <property type="entry name" value="DprA"/>
</dbReference>
<dbReference type="Pfam" id="PF02481">
    <property type="entry name" value="DNA_processg_A"/>
    <property type="match status" value="1"/>
</dbReference>
<evidence type="ECO:0000259" key="2">
    <source>
        <dbReference type="Pfam" id="PF02481"/>
    </source>
</evidence>
<accession>A0A1I0HH95</accession>
<dbReference type="STRING" id="237682.SAMN05421676_1097"/>
<evidence type="ECO:0000313" key="4">
    <source>
        <dbReference type="Proteomes" id="UP000199095"/>
    </source>
</evidence>
<protein>
    <submittedName>
        <fullName evidence="3">DNA processing protein</fullName>
    </submittedName>
</protein>
<dbReference type="RefSeq" id="WP_093136302.1">
    <property type="nucleotide sequence ID" value="NZ_FOHJ01000009.1"/>
</dbReference>